<dbReference type="OrthoDB" id="1905743at2"/>
<dbReference type="AlphaFoldDB" id="A0A259TW13"/>
<comment type="caution">
    <text evidence="1">The sequence shown here is derived from an EMBL/GenBank/DDBJ whole genome shotgun (WGS) entry which is preliminary data.</text>
</comment>
<dbReference type="InParanoid" id="A0A259TW13"/>
<dbReference type="Proteomes" id="UP000216446">
    <property type="component" value="Unassembled WGS sequence"/>
</dbReference>
<dbReference type="EMBL" id="MQWB01000001">
    <property type="protein sequence ID" value="OZC01817.1"/>
    <property type="molecule type" value="Genomic_DNA"/>
</dbReference>
<name>A0A259TW13_9BACT</name>
<proteinExistence type="predicted"/>
<evidence type="ECO:0000313" key="1">
    <source>
        <dbReference type="EMBL" id="OZC01817.1"/>
    </source>
</evidence>
<gene>
    <name evidence="1" type="ORF">BSZ36_01725</name>
</gene>
<sequence length="129" mass="13752">MISRDYLLRQIQQAIQVLAQVLLQKQDGDPAGAYAALAEGIEAVTGVTLERLRQRPLADILDAASDEGTFSPEKAAALAQLLAEDDAPASRVRARWLYEAVLASGGPVPLDIRERIAALPAHEPGTRGA</sequence>
<dbReference type="RefSeq" id="WP_094545437.1">
    <property type="nucleotide sequence ID" value="NZ_MQWB01000001.1"/>
</dbReference>
<evidence type="ECO:0000313" key="2">
    <source>
        <dbReference type="Proteomes" id="UP000216446"/>
    </source>
</evidence>
<reference evidence="1 2" key="1">
    <citation type="submission" date="2016-11" db="EMBL/GenBank/DDBJ databases">
        <title>Study of marine rhodopsin-containing bacteria.</title>
        <authorList>
            <person name="Yoshizawa S."/>
            <person name="Kumagai Y."/>
            <person name="Kogure K."/>
        </authorList>
    </citation>
    <scope>NUCLEOTIDE SEQUENCE [LARGE SCALE GENOMIC DNA]</scope>
    <source>
        <strain evidence="1 2">SG-29</strain>
    </source>
</reference>
<organism evidence="1 2">
    <name type="scientific">Rubricoccus marinus</name>
    <dbReference type="NCBI Taxonomy" id="716817"/>
    <lineage>
        <taxon>Bacteria</taxon>
        <taxon>Pseudomonadati</taxon>
        <taxon>Rhodothermota</taxon>
        <taxon>Rhodothermia</taxon>
        <taxon>Rhodothermales</taxon>
        <taxon>Rubricoccaceae</taxon>
        <taxon>Rubricoccus</taxon>
    </lineage>
</organism>
<accession>A0A259TW13</accession>
<protein>
    <submittedName>
        <fullName evidence="1">Uncharacterized protein</fullName>
    </submittedName>
</protein>
<keyword evidence="2" id="KW-1185">Reference proteome</keyword>